<comment type="caution">
    <text evidence="12">The sequence shown here is derived from an EMBL/GenBank/DDBJ whole genome shotgun (WGS) entry which is preliminary data.</text>
</comment>
<dbReference type="PANTHER" id="PTHR19229">
    <property type="entry name" value="ATP-BINDING CASSETTE TRANSPORTER SUBFAMILY A ABCA"/>
    <property type="match status" value="1"/>
</dbReference>
<feature type="transmembrane region" description="Helical" evidence="10">
    <location>
        <begin position="880"/>
        <end position="902"/>
    </location>
</feature>
<keyword evidence="9 10" id="KW-0472">Membrane</keyword>
<dbReference type="GO" id="GO:0005524">
    <property type="term" value="F:ATP binding"/>
    <property type="evidence" value="ECO:0007669"/>
    <property type="project" value="UniProtKB-KW"/>
</dbReference>
<reference evidence="12" key="1">
    <citation type="submission" date="2023-07" db="EMBL/GenBank/DDBJ databases">
        <authorList>
            <consortium name="AG Swart"/>
            <person name="Singh M."/>
            <person name="Singh A."/>
            <person name="Seah K."/>
            <person name="Emmerich C."/>
        </authorList>
    </citation>
    <scope>NUCLEOTIDE SEQUENCE</scope>
    <source>
        <strain evidence="12">DP1</strain>
    </source>
</reference>
<keyword evidence="5" id="KW-0677">Repeat</keyword>
<dbReference type="InterPro" id="IPR013525">
    <property type="entry name" value="ABC2_TM"/>
</dbReference>
<dbReference type="SMART" id="SM00382">
    <property type="entry name" value="AAA"/>
    <property type="match status" value="2"/>
</dbReference>
<dbReference type="CDD" id="cd03263">
    <property type="entry name" value="ABC_subfamily_A"/>
    <property type="match status" value="2"/>
</dbReference>
<dbReference type="GO" id="GO:0140359">
    <property type="term" value="F:ABC-type transporter activity"/>
    <property type="evidence" value="ECO:0007669"/>
    <property type="project" value="InterPro"/>
</dbReference>
<dbReference type="PANTHER" id="PTHR19229:SF36">
    <property type="entry name" value="ATP-BINDING CASSETTE SUB-FAMILY A MEMBER 2"/>
    <property type="match status" value="1"/>
</dbReference>
<dbReference type="InterPro" id="IPR003593">
    <property type="entry name" value="AAA+_ATPase"/>
</dbReference>
<feature type="domain" description="ABC transporter" evidence="11">
    <location>
        <begin position="511"/>
        <end position="741"/>
    </location>
</feature>
<feature type="transmembrane region" description="Helical" evidence="10">
    <location>
        <begin position="324"/>
        <end position="349"/>
    </location>
</feature>
<dbReference type="InterPro" id="IPR017871">
    <property type="entry name" value="ABC_transporter-like_CS"/>
</dbReference>
<dbReference type="PROSITE" id="PS00211">
    <property type="entry name" value="ABC_TRANSPORTER_1"/>
    <property type="match status" value="2"/>
</dbReference>
<feature type="transmembrane region" description="Helical" evidence="10">
    <location>
        <begin position="1058"/>
        <end position="1082"/>
    </location>
</feature>
<dbReference type="SUPFAM" id="SSF52540">
    <property type="entry name" value="P-loop containing nucleoside triphosphate hydrolases"/>
    <property type="match status" value="2"/>
</dbReference>
<keyword evidence="7" id="KW-0067">ATP-binding</keyword>
<accession>A0AAD2DA51</accession>
<feature type="transmembrane region" description="Helical" evidence="10">
    <location>
        <begin position="25"/>
        <end position="44"/>
    </location>
</feature>
<evidence type="ECO:0000256" key="5">
    <source>
        <dbReference type="ARBA" id="ARBA00022737"/>
    </source>
</evidence>
<feature type="transmembrane region" description="Helical" evidence="10">
    <location>
        <begin position="1135"/>
        <end position="1158"/>
    </location>
</feature>
<dbReference type="Pfam" id="PF12698">
    <property type="entry name" value="ABC2_membrane_3"/>
    <property type="match status" value="2"/>
</dbReference>
<feature type="domain" description="ABC transporter" evidence="11">
    <location>
        <begin position="1299"/>
        <end position="1537"/>
    </location>
</feature>
<protein>
    <recommendedName>
        <fullName evidence="11">ABC transporter domain-containing protein</fullName>
    </recommendedName>
</protein>
<dbReference type="EMBL" id="CAMPGE010029360">
    <property type="protein sequence ID" value="CAI2386824.1"/>
    <property type="molecule type" value="Genomic_DNA"/>
</dbReference>
<comment type="similarity">
    <text evidence="2">Belongs to the ABC transporter superfamily. ABCA family.</text>
</comment>
<dbReference type="GO" id="GO:0016020">
    <property type="term" value="C:membrane"/>
    <property type="evidence" value="ECO:0007669"/>
    <property type="project" value="UniProtKB-SubCell"/>
</dbReference>
<evidence type="ECO:0000313" key="12">
    <source>
        <dbReference type="EMBL" id="CAI2386824.1"/>
    </source>
</evidence>
<sequence>MSKIFRRQLSALNKKNWLIYKRNKGVILVEFLLPLIIMAFVVSIKKSSMVIDHEPTSYELYGFYAHQSYSDESFLFKSSMFTCPPGTAIGIIGGDKDEILKDTLKNLYLEEKKSYSALEEHEIINFDNTKEFYNYIRQYKDVESPPNITKLCFGAEMQREGKQYNLKIHVMYLPSGDSIPFEQGDSLPKLFGGYSEMKNSHMSTFTMAVSEVIASRYEKDVDHEFRVAFVPRKTGAFRQDYFSSGMSQTFSPLVVVIFLAPFMNFYPKALDEKVNRMKEYMRMMGMKDSAYVLSWAIYYTLQIFIVSLEMAIVTSLYLATSSSFILVFLFFFMYGVSLFGFILSLVAIFNNKRTGSAAGVIIHFATFYIVHAVPKSAGYYSRLLSSFIPNMAMSQGVEVLWKLEDNEAGLNFSTMTHLHKNFNISSYFFMCLVNTVLYTLIAIYLTYTLPNDYGLRKHPLFCILPSSCKKRSKKGNYSRLNDNHEEIDMEEIKKNTNFEPVPPHFKNRDKLSIRKLVKVYDNGLKAVDDLSLTMYKDQIFALLGPNGAGKTSTISIITGLYEATEGEAEVFGANIFDEMDKIRENLGVCPQYNVLFDQLTPEEHFNIFCEFKGVSKKIRRRVIQEMLEECDLEQQKELLSKNLSGGQKRKVNVGIALLGGSKLVLLDEPSSGLDPTARRRLWDMLKKNKQDRIIILTTHFMEEADILGDRIAIMTKGRASCCGSSLFLKKKFGVGYNLTIDKIYKDKAPQIDAFILNKISTAQKLSEVSSEMTYQLPNDSVKNFKEFFKALDENKLELGLKSYGIGVTTLEEVFLKVCEGRQIDEIDDFSSKETDRMDQDISDSYCLLDESVSGFHLDRLQIFAMISARLKMIFRHIRPIVFEILYPSLLIIFGALVLTLSVNASNRVTTVSMNDFPMKQEFSYSEYEPNVNPDLSKDFVEGFFKNDVFTPIHFEMDQEGDIKERFSRLDQILLGKSKQDQSYGSAYIKEIINNATTNLYDIITVLDINSAGVLPYFTGFMSNALLKHSTGDEEISLNLSYGGFPQSKLLDNVLSTTMAIMTVISFSLSVGSITSAIAANLVSERNDAIKYQQMISGGSLFSYWFSVYFVDILKFILPAASFVIITYTMDFSVDYSWILLIMMIIAVLPFTYLLTFFFKKDNTARTAVSYLQFFFGGFMALIIFAFQMLSSEGFYIKIFKWICRFQPGFSFCNAIVQMLMKDIIPDVKETSLFSLDKVGGDILMLCICPFLYFFVMYLIETECVTFGQTQAETENLDLDEDVLDEERRLDHSLASDYQVRVKNLNKVYNDRGIKKVAVRELSFGCQYGECFSLLGVNGAGKTTTFKMLTGEIKPSKGKVHINGYNVLDRHELSQARKYIGYCPQFDALFSGLTVREHLEFYARIKGVIPEVREKVVKGKLKQMDLLEYEHSTATKLSGGNKRKLSVAMAMIGNPPIIFLDEPSTGMDPKAKRFMWSVISNITTLKKKSAVVLTTHSMEEAEALSTKLGIMVSGHFKCFGTVQHLKSKFGNFYEIEFRTCTPDEEKAASYLLNTSFGDDFVVDEFHLMDVLSKCGFDHLKDEFTDHGLGKEVLLNDCSNKGIKIIELLQCCINIDEVTQILKDLVDRFGDLELIEHYGASYKIKLPAFNLSVGKMFEIFEEDYKERYYISDYSVTQATLEQIFNSFAKEQYVQEPPRQITREDFVY</sequence>
<dbReference type="Proteomes" id="UP001295684">
    <property type="component" value="Unassembled WGS sequence"/>
</dbReference>
<keyword evidence="3" id="KW-0813">Transport</keyword>
<comment type="subcellular location">
    <subcellularLocation>
        <location evidence="1">Membrane</location>
        <topology evidence="1">Multi-pass membrane protein</topology>
    </subcellularLocation>
</comment>
<evidence type="ECO:0000256" key="8">
    <source>
        <dbReference type="ARBA" id="ARBA00022989"/>
    </source>
</evidence>
<gene>
    <name evidence="12" type="ORF">ECRASSUSDP1_LOCUS28449</name>
</gene>
<dbReference type="InterPro" id="IPR003439">
    <property type="entry name" value="ABC_transporter-like_ATP-bd"/>
</dbReference>
<dbReference type="GO" id="GO:0016887">
    <property type="term" value="F:ATP hydrolysis activity"/>
    <property type="evidence" value="ECO:0007669"/>
    <property type="project" value="InterPro"/>
</dbReference>
<name>A0AAD2DA51_EUPCR</name>
<dbReference type="FunFam" id="3.40.50.300:FF:000298">
    <property type="entry name" value="ATP-binding cassette sub-family A member 12"/>
    <property type="match status" value="1"/>
</dbReference>
<dbReference type="InterPro" id="IPR026082">
    <property type="entry name" value="ABCA"/>
</dbReference>
<evidence type="ECO:0000256" key="4">
    <source>
        <dbReference type="ARBA" id="ARBA00022692"/>
    </source>
</evidence>
<feature type="transmembrane region" description="Helical" evidence="10">
    <location>
        <begin position="250"/>
        <end position="269"/>
    </location>
</feature>
<feature type="transmembrane region" description="Helical" evidence="10">
    <location>
        <begin position="1103"/>
        <end position="1129"/>
    </location>
</feature>
<proteinExistence type="inferred from homology"/>
<dbReference type="Pfam" id="PF00005">
    <property type="entry name" value="ABC_tran"/>
    <property type="match status" value="2"/>
</dbReference>
<organism evidence="12 13">
    <name type="scientific">Euplotes crassus</name>
    <dbReference type="NCBI Taxonomy" id="5936"/>
    <lineage>
        <taxon>Eukaryota</taxon>
        <taxon>Sar</taxon>
        <taxon>Alveolata</taxon>
        <taxon>Ciliophora</taxon>
        <taxon>Intramacronucleata</taxon>
        <taxon>Spirotrichea</taxon>
        <taxon>Hypotrichia</taxon>
        <taxon>Euplotida</taxon>
        <taxon>Euplotidae</taxon>
        <taxon>Moneuplotes</taxon>
    </lineage>
</organism>
<evidence type="ECO:0000256" key="6">
    <source>
        <dbReference type="ARBA" id="ARBA00022741"/>
    </source>
</evidence>
<dbReference type="PROSITE" id="PS50893">
    <property type="entry name" value="ABC_TRANSPORTER_2"/>
    <property type="match status" value="2"/>
</dbReference>
<feature type="transmembrane region" description="Helical" evidence="10">
    <location>
        <begin position="290"/>
        <end position="318"/>
    </location>
</feature>
<keyword evidence="6" id="KW-0547">Nucleotide-binding</keyword>
<evidence type="ECO:0000256" key="10">
    <source>
        <dbReference type="SAM" id="Phobius"/>
    </source>
</evidence>
<dbReference type="FunFam" id="3.40.50.300:FF:000335">
    <property type="entry name" value="ATP binding cassette subfamily A member 5"/>
    <property type="match status" value="1"/>
</dbReference>
<dbReference type="InterPro" id="IPR027417">
    <property type="entry name" value="P-loop_NTPase"/>
</dbReference>
<evidence type="ECO:0000259" key="11">
    <source>
        <dbReference type="PROSITE" id="PS50893"/>
    </source>
</evidence>
<keyword evidence="13" id="KW-1185">Reference proteome</keyword>
<keyword evidence="8 10" id="KW-1133">Transmembrane helix</keyword>
<feature type="transmembrane region" description="Helical" evidence="10">
    <location>
        <begin position="1170"/>
        <end position="1189"/>
    </location>
</feature>
<evidence type="ECO:0000256" key="9">
    <source>
        <dbReference type="ARBA" id="ARBA00023136"/>
    </source>
</evidence>
<feature type="transmembrane region" description="Helical" evidence="10">
    <location>
        <begin position="424"/>
        <end position="447"/>
    </location>
</feature>
<dbReference type="Gene3D" id="3.40.50.300">
    <property type="entry name" value="P-loop containing nucleotide triphosphate hydrolases"/>
    <property type="match status" value="2"/>
</dbReference>
<evidence type="ECO:0000256" key="2">
    <source>
        <dbReference type="ARBA" id="ARBA00008869"/>
    </source>
</evidence>
<evidence type="ECO:0000256" key="7">
    <source>
        <dbReference type="ARBA" id="ARBA00022840"/>
    </source>
</evidence>
<evidence type="ECO:0000313" key="13">
    <source>
        <dbReference type="Proteomes" id="UP001295684"/>
    </source>
</evidence>
<evidence type="ECO:0000256" key="3">
    <source>
        <dbReference type="ARBA" id="ARBA00022448"/>
    </source>
</evidence>
<keyword evidence="4 10" id="KW-0812">Transmembrane</keyword>
<evidence type="ECO:0000256" key="1">
    <source>
        <dbReference type="ARBA" id="ARBA00004141"/>
    </source>
</evidence>
<dbReference type="GO" id="GO:0005319">
    <property type="term" value="F:lipid transporter activity"/>
    <property type="evidence" value="ECO:0007669"/>
    <property type="project" value="TreeGrafter"/>
</dbReference>